<gene>
    <name evidence="3" type="ORF">RU07_21445</name>
</gene>
<accession>A0A0D0KQL2</accession>
<feature type="compositionally biased region" description="Basic and acidic residues" evidence="1">
    <location>
        <begin position="48"/>
        <end position="63"/>
    </location>
</feature>
<evidence type="ECO:0008006" key="5">
    <source>
        <dbReference type="Google" id="ProtNLM"/>
    </source>
</evidence>
<evidence type="ECO:0000313" key="3">
    <source>
        <dbReference type="EMBL" id="KIP99212.1"/>
    </source>
</evidence>
<protein>
    <recommendedName>
        <fullName evidence="5">SHOCT domain-containing protein</fullName>
    </recommendedName>
</protein>
<evidence type="ECO:0000256" key="2">
    <source>
        <dbReference type="SAM" id="SignalP"/>
    </source>
</evidence>
<evidence type="ECO:0000256" key="1">
    <source>
        <dbReference type="SAM" id="MobiDB-lite"/>
    </source>
</evidence>
<feature type="chain" id="PRO_5002226384" description="SHOCT domain-containing protein" evidence="2">
    <location>
        <begin position="26"/>
        <end position="133"/>
    </location>
</feature>
<feature type="region of interest" description="Disordered" evidence="1">
    <location>
        <begin position="45"/>
        <end position="70"/>
    </location>
</feature>
<dbReference type="PROSITE" id="PS51257">
    <property type="entry name" value="PROKAR_LIPOPROTEIN"/>
    <property type="match status" value="1"/>
</dbReference>
<comment type="caution">
    <text evidence="3">The sequence shown here is derived from an EMBL/GenBank/DDBJ whole genome shotgun (WGS) entry which is preliminary data.</text>
</comment>
<proteinExistence type="predicted"/>
<dbReference type="AlphaFoldDB" id="A0A0D0KQL2"/>
<keyword evidence="2" id="KW-0732">Signal</keyword>
<dbReference type="Proteomes" id="UP000035017">
    <property type="component" value="Unassembled WGS sequence"/>
</dbReference>
<sequence>MGKHMVSVRAATVFSVFGLALPLLAGCQNLEPVVAPANMKRPAAEVVGPRKVDASPVSQKRDTGTYPTFATPMTAALPQMQDDEATSMETTMTRLGNARSKGQISEKEYKRRVAELRALSEHQKPVATPAASQ</sequence>
<name>A0A0D0KQL2_AGRTU</name>
<feature type="signal peptide" evidence="2">
    <location>
        <begin position="1"/>
        <end position="25"/>
    </location>
</feature>
<organism evidence="3 4">
    <name type="scientific">Agrobacterium tumefaciens</name>
    <dbReference type="NCBI Taxonomy" id="358"/>
    <lineage>
        <taxon>Bacteria</taxon>
        <taxon>Pseudomonadati</taxon>
        <taxon>Pseudomonadota</taxon>
        <taxon>Alphaproteobacteria</taxon>
        <taxon>Hyphomicrobiales</taxon>
        <taxon>Rhizobiaceae</taxon>
        <taxon>Rhizobium/Agrobacterium group</taxon>
        <taxon>Agrobacterium</taxon>
        <taxon>Agrobacterium tumefaciens complex</taxon>
    </lineage>
</organism>
<dbReference type="OrthoDB" id="8420575at2"/>
<evidence type="ECO:0000313" key="4">
    <source>
        <dbReference type="Proteomes" id="UP000035017"/>
    </source>
</evidence>
<reference evidence="3 4" key="1">
    <citation type="submission" date="2014-12" db="EMBL/GenBank/DDBJ databases">
        <title>16Stimator: statistical estimation of ribosomal gene copy numbers from draft genome assemblies.</title>
        <authorList>
            <person name="Perisin M.A."/>
            <person name="Vetter M."/>
            <person name="Gilbert J.A."/>
            <person name="Bergelson J."/>
        </authorList>
    </citation>
    <scope>NUCLEOTIDE SEQUENCE [LARGE SCALE GENOMIC DNA]</scope>
    <source>
        <strain evidence="3 4">MEJ076</strain>
    </source>
</reference>
<dbReference type="EMBL" id="JXQV01000030">
    <property type="protein sequence ID" value="KIP99212.1"/>
    <property type="molecule type" value="Genomic_DNA"/>
</dbReference>